<dbReference type="SUPFAM" id="SSF47413">
    <property type="entry name" value="lambda repressor-like DNA-binding domains"/>
    <property type="match status" value="1"/>
</dbReference>
<dbReference type="PROSITE" id="PS00356">
    <property type="entry name" value="HTH_LACI_1"/>
    <property type="match status" value="1"/>
</dbReference>
<feature type="region of interest" description="Disordered" evidence="4">
    <location>
        <begin position="335"/>
        <end position="354"/>
    </location>
</feature>
<dbReference type="GO" id="GO:0003700">
    <property type="term" value="F:DNA-binding transcription factor activity"/>
    <property type="evidence" value="ECO:0007669"/>
    <property type="project" value="TreeGrafter"/>
</dbReference>
<sequence length="382" mass="40628">MQHKERRGGPPSIVEVARAAGVSTATAGRVLGGYGHAGAASRAKVEEAAQRLGYRPNGLARSLIHGSTQTVGVVVTDVGNSFFASAVRALTDVVRAAGYEILLANTDSDPAAEQRALQIMWEKRVDGLVLAPQGPGTAERLRPMAEAGLPTVLLDRPLAALPHVDQVTINNTACARSAVGHLTRLGHRRIAVVSEAARDLDRLRDARVKDGDDERPSAARLVGHLAALRRAGIEPDPELVVHSPYDRHAAERSVRRLLRRNPEVTALFCTDNVLSSGAVAALQDSGRSCPGDISLVGFDDQDWTTLVRPRLTVVRQPRRELGTAAGRRLLERMAERERHAGQESAQGAGSGAAAGERIVLRGRLITRESTGPAPGTARTPSA</sequence>
<comment type="caution">
    <text evidence="6">The sequence shown here is derived from an EMBL/GenBank/DDBJ whole genome shotgun (WGS) entry which is preliminary data.</text>
</comment>
<evidence type="ECO:0000259" key="5">
    <source>
        <dbReference type="PROSITE" id="PS50932"/>
    </source>
</evidence>
<accession>A0A4Y3R4P6</accession>
<evidence type="ECO:0000256" key="4">
    <source>
        <dbReference type="SAM" id="MobiDB-lite"/>
    </source>
</evidence>
<dbReference type="OrthoDB" id="37081at2"/>
<evidence type="ECO:0000313" key="6">
    <source>
        <dbReference type="EMBL" id="GEB52532.1"/>
    </source>
</evidence>
<keyword evidence="1" id="KW-0805">Transcription regulation</keyword>
<dbReference type="Gene3D" id="3.40.50.2300">
    <property type="match status" value="2"/>
</dbReference>
<keyword evidence="3" id="KW-0804">Transcription</keyword>
<proteinExistence type="predicted"/>
<evidence type="ECO:0000256" key="2">
    <source>
        <dbReference type="ARBA" id="ARBA00023125"/>
    </source>
</evidence>
<organism evidence="6 7">
    <name type="scientific">Streptomyces cacaoi</name>
    <dbReference type="NCBI Taxonomy" id="1898"/>
    <lineage>
        <taxon>Bacteria</taxon>
        <taxon>Bacillati</taxon>
        <taxon>Actinomycetota</taxon>
        <taxon>Actinomycetes</taxon>
        <taxon>Kitasatosporales</taxon>
        <taxon>Streptomycetaceae</taxon>
        <taxon>Streptomyces</taxon>
    </lineage>
</organism>
<dbReference type="CDD" id="cd06267">
    <property type="entry name" value="PBP1_LacI_sugar_binding-like"/>
    <property type="match status" value="1"/>
</dbReference>
<dbReference type="Gene3D" id="1.10.260.40">
    <property type="entry name" value="lambda repressor-like DNA-binding domains"/>
    <property type="match status" value="1"/>
</dbReference>
<dbReference type="PANTHER" id="PTHR30146">
    <property type="entry name" value="LACI-RELATED TRANSCRIPTIONAL REPRESSOR"/>
    <property type="match status" value="1"/>
</dbReference>
<dbReference type="CDD" id="cd01392">
    <property type="entry name" value="HTH_LacI"/>
    <property type="match status" value="1"/>
</dbReference>
<gene>
    <name evidence="6" type="ORF">SCA03_50830</name>
</gene>
<feature type="region of interest" description="Disordered" evidence="4">
    <location>
        <begin position="361"/>
        <end position="382"/>
    </location>
</feature>
<dbReference type="InterPro" id="IPR001761">
    <property type="entry name" value="Peripla_BP/Lac1_sug-bd_dom"/>
</dbReference>
<keyword evidence="2" id="KW-0238">DNA-binding</keyword>
<dbReference type="GO" id="GO:0000976">
    <property type="term" value="F:transcription cis-regulatory region binding"/>
    <property type="evidence" value="ECO:0007669"/>
    <property type="project" value="TreeGrafter"/>
</dbReference>
<dbReference type="SMART" id="SM00354">
    <property type="entry name" value="HTH_LACI"/>
    <property type="match status" value="1"/>
</dbReference>
<dbReference type="InterPro" id="IPR028082">
    <property type="entry name" value="Peripla_BP_I"/>
</dbReference>
<evidence type="ECO:0000256" key="1">
    <source>
        <dbReference type="ARBA" id="ARBA00023015"/>
    </source>
</evidence>
<dbReference type="EMBL" id="BJMM01000032">
    <property type="protein sequence ID" value="GEB52532.1"/>
    <property type="molecule type" value="Genomic_DNA"/>
</dbReference>
<feature type="compositionally biased region" description="Low complexity" evidence="4">
    <location>
        <begin position="342"/>
        <end position="354"/>
    </location>
</feature>
<dbReference type="Pfam" id="PF00532">
    <property type="entry name" value="Peripla_BP_1"/>
    <property type="match status" value="1"/>
</dbReference>
<dbReference type="Proteomes" id="UP000319210">
    <property type="component" value="Unassembled WGS sequence"/>
</dbReference>
<name>A0A4Y3R4P6_STRCI</name>
<reference evidence="6 7" key="1">
    <citation type="submission" date="2019-06" db="EMBL/GenBank/DDBJ databases">
        <title>Whole genome shotgun sequence of Streptomyces cacaoi subsp. cacaoi NBRC 12748.</title>
        <authorList>
            <person name="Hosoyama A."/>
            <person name="Uohara A."/>
            <person name="Ohji S."/>
            <person name="Ichikawa N."/>
        </authorList>
    </citation>
    <scope>NUCLEOTIDE SEQUENCE [LARGE SCALE GENOMIC DNA]</scope>
    <source>
        <strain evidence="6 7">NBRC 12748</strain>
    </source>
</reference>
<feature type="domain" description="HTH lacI-type" evidence="5">
    <location>
        <begin position="11"/>
        <end position="65"/>
    </location>
</feature>
<dbReference type="PROSITE" id="PS50932">
    <property type="entry name" value="HTH_LACI_2"/>
    <property type="match status" value="1"/>
</dbReference>
<dbReference type="InterPro" id="IPR000843">
    <property type="entry name" value="HTH_LacI"/>
</dbReference>
<dbReference type="InterPro" id="IPR010982">
    <property type="entry name" value="Lambda_DNA-bd_dom_sf"/>
</dbReference>
<dbReference type="SUPFAM" id="SSF53822">
    <property type="entry name" value="Periplasmic binding protein-like I"/>
    <property type="match status" value="1"/>
</dbReference>
<keyword evidence="7" id="KW-1185">Reference proteome</keyword>
<dbReference type="AlphaFoldDB" id="A0A4Y3R4P6"/>
<evidence type="ECO:0000313" key="7">
    <source>
        <dbReference type="Proteomes" id="UP000319210"/>
    </source>
</evidence>
<dbReference type="PANTHER" id="PTHR30146:SF109">
    <property type="entry name" value="HTH-TYPE TRANSCRIPTIONAL REGULATOR GALS"/>
    <property type="match status" value="1"/>
</dbReference>
<dbReference type="Pfam" id="PF00356">
    <property type="entry name" value="LacI"/>
    <property type="match status" value="1"/>
</dbReference>
<evidence type="ECO:0000256" key="3">
    <source>
        <dbReference type="ARBA" id="ARBA00023163"/>
    </source>
</evidence>
<dbReference type="RefSeq" id="WP_086816792.1">
    <property type="nucleotide sequence ID" value="NZ_BJMM01000032.1"/>
</dbReference>
<protein>
    <submittedName>
        <fullName evidence="6">LacI family transcriptional regulator</fullName>
    </submittedName>
</protein>